<protein>
    <submittedName>
        <fullName evidence="6">Uncharacterized protein</fullName>
    </submittedName>
</protein>
<evidence type="ECO:0000313" key="7">
    <source>
        <dbReference type="Proteomes" id="UP001107558"/>
    </source>
</evidence>
<evidence type="ECO:0000256" key="5">
    <source>
        <dbReference type="SAM" id="MobiDB-lite"/>
    </source>
</evidence>
<dbReference type="InterPro" id="IPR036895">
    <property type="entry name" value="Uracil-DNA_glycosylase-like_sf"/>
</dbReference>
<dbReference type="OrthoDB" id="408702at2759"/>
<dbReference type="GO" id="GO:0000703">
    <property type="term" value="F:oxidized pyrimidine nucleobase lesion DNA N-glycosylase activity"/>
    <property type="evidence" value="ECO:0007669"/>
    <property type="project" value="TreeGrafter"/>
</dbReference>
<dbReference type="PANTHER" id="PTHR13235:SF2">
    <property type="entry name" value="SINGLE-STRAND SELECTIVE MONOFUNCTIONAL URACIL DNA GLYCOSYLASE"/>
    <property type="match status" value="1"/>
</dbReference>
<accession>A0A9J6C136</accession>
<gene>
    <name evidence="6" type="ORF">PVAND_005636</name>
</gene>
<dbReference type="EMBL" id="JADBJN010000002">
    <property type="protein sequence ID" value="KAG5675759.1"/>
    <property type="molecule type" value="Genomic_DNA"/>
</dbReference>
<organism evidence="6 7">
    <name type="scientific">Polypedilum vanderplanki</name>
    <name type="common">Sleeping chironomid midge</name>
    <dbReference type="NCBI Taxonomy" id="319348"/>
    <lineage>
        <taxon>Eukaryota</taxon>
        <taxon>Metazoa</taxon>
        <taxon>Ecdysozoa</taxon>
        <taxon>Arthropoda</taxon>
        <taxon>Hexapoda</taxon>
        <taxon>Insecta</taxon>
        <taxon>Pterygota</taxon>
        <taxon>Neoptera</taxon>
        <taxon>Endopterygota</taxon>
        <taxon>Diptera</taxon>
        <taxon>Nematocera</taxon>
        <taxon>Chironomoidea</taxon>
        <taxon>Chironomidae</taxon>
        <taxon>Chironominae</taxon>
        <taxon>Polypedilum</taxon>
        <taxon>Polypedilum</taxon>
    </lineage>
</organism>
<keyword evidence="7" id="KW-1185">Reference proteome</keyword>
<name>A0A9J6C136_POLVA</name>
<sequence length="121" mass="14171">MNRQHSEDLESDKEYNEEQQDKEDIIRKLSVDITFERSFWEKFYEIENELVNELMEIDFLKDNNIDAIYNPLDYAADIHINYLKKFLKRTPSVLFVSMNPGLLGMCQTGVPFGNVSSVKIG</sequence>
<keyword evidence="1" id="KW-0227">DNA damage</keyword>
<dbReference type="Proteomes" id="UP001107558">
    <property type="component" value="Chromosome 2"/>
</dbReference>
<keyword evidence="2" id="KW-0378">Hydrolase</keyword>
<feature type="compositionally biased region" description="Basic and acidic residues" evidence="5">
    <location>
        <begin position="1"/>
        <end position="16"/>
    </location>
</feature>
<dbReference type="Gene3D" id="3.40.470.10">
    <property type="entry name" value="Uracil-DNA glycosylase-like domain"/>
    <property type="match status" value="1"/>
</dbReference>
<reference evidence="6" key="1">
    <citation type="submission" date="2021-03" db="EMBL/GenBank/DDBJ databases">
        <title>Chromosome level genome of the anhydrobiotic midge Polypedilum vanderplanki.</title>
        <authorList>
            <person name="Yoshida Y."/>
            <person name="Kikawada T."/>
            <person name="Gusev O."/>
        </authorList>
    </citation>
    <scope>NUCLEOTIDE SEQUENCE</scope>
    <source>
        <strain evidence="6">NIAS01</strain>
        <tissue evidence="6">Whole body or cell culture</tissue>
    </source>
</reference>
<dbReference type="GO" id="GO:0006284">
    <property type="term" value="P:base-excision repair"/>
    <property type="evidence" value="ECO:0007669"/>
    <property type="project" value="InterPro"/>
</dbReference>
<evidence type="ECO:0000256" key="4">
    <source>
        <dbReference type="ARBA" id="ARBA00023204"/>
    </source>
</evidence>
<evidence type="ECO:0000256" key="1">
    <source>
        <dbReference type="ARBA" id="ARBA00022763"/>
    </source>
</evidence>
<dbReference type="PANTHER" id="PTHR13235">
    <property type="entry name" value="SINGLE-STRAND SELECTIVE MONOFUNCTIONAL URACIL DNA GLYCOSYLASE"/>
    <property type="match status" value="1"/>
</dbReference>
<evidence type="ECO:0000313" key="6">
    <source>
        <dbReference type="EMBL" id="KAG5675759.1"/>
    </source>
</evidence>
<dbReference type="AlphaFoldDB" id="A0A9J6C136"/>
<dbReference type="GO" id="GO:0003677">
    <property type="term" value="F:DNA binding"/>
    <property type="evidence" value="ECO:0007669"/>
    <property type="project" value="UniProtKB-KW"/>
</dbReference>
<keyword evidence="3" id="KW-0238">DNA-binding</keyword>
<proteinExistence type="predicted"/>
<dbReference type="InterPro" id="IPR039134">
    <property type="entry name" value="SMUG1"/>
</dbReference>
<keyword evidence="4" id="KW-0234">DNA repair</keyword>
<feature type="region of interest" description="Disordered" evidence="5">
    <location>
        <begin position="1"/>
        <end position="21"/>
    </location>
</feature>
<evidence type="ECO:0000256" key="3">
    <source>
        <dbReference type="ARBA" id="ARBA00023125"/>
    </source>
</evidence>
<comment type="caution">
    <text evidence="6">The sequence shown here is derived from an EMBL/GenBank/DDBJ whole genome shotgun (WGS) entry which is preliminary data.</text>
</comment>
<dbReference type="SUPFAM" id="SSF52141">
    <property type="entry name" value="Uracil-DNA glycosylase-like"/>
    <property type="match status" value="1"/>
</dbReference>
<dbReference type="GO" id="GO:0017065">
    <property type="term" value="F:single-strand selective uracil DNA N-glycosylase activity"/>
    <property type="evidence" value="ECO:0007669"/>
    <property type="project" value="InterPro"/>
</dbReference>
<evidence type="ECO:0000256" key="2">
    <source>
        <dbReference type="ARBA" id="ARBA00022801"/>
    </source>
</evidence>